<dbReference type="PANTHER" id="PTHR37352">
    <property type="entry name" value="TESTIS-SPECIFIC GENE 13 PROTEIN"/>
    <property type="match status" value="1"/>
</dbReference>
<dbReference type="Pfam" id="PF14994">
    <property type="entry name" value="TSGA13"/>
    <property type="match status" value="2"/>
</dbReference>
<dbReference type="Proteomes" id="UP000694863">
    <property type="component" value="Unplaced"/>
</dbReference>
<dbReference type="RefSeq" id="XP_004707943.1">
    <property type="nucleotide sequence ID" value="XM_004707886.1"/>
</dbReference>
<sequence>MSTSCSVLSPHTGAPVELVGDQFDVLEMQISEQVDKTIPDGAGQSKFILKNLHYYSGHPHLARFYEPSKPSARNRLLERNRKIRSFILKVMEYDQDKTLLILTNNPPPYPIDLQGKDVSPKYFPRELLAKDAQQLRRPTETLPLPLMPQEKMSRSLLKPVFPVTLMGHPAPKQQQWFRLRSAGPTSKAKWEPLTLASLQEEKPTKTAPGENTFRQGRAPQWIIKKAMNIT</sequence>
<proteinExistence type="predicted"/>
<gene>
    <name evidence="2" type="primary">TSGA13</name>
</gene>
<keyword evidence="1" id="KW-1185">Reference proteome</keyword>
<dbReference type="PANTHER" id="PTHR37352:SF1">
    <property type="entry name" value="TESTIS-SPECIFIC GENE 13 PROTEIN"/>
    <property type="match status" value="1"/>
</dbReference>
<reference evidence="2" key="1">
    <citation type="submission" date="2025-08" db="UniProtKB">
        <authorList>
            <consortium name="RefSeq"/>
        </authorList>
    </citation>
    <scope>IDENTIFICATION</scope>
</reference>
<evidence type="ECO:0000313" key="1">
    <source>
        <dbReference type="Proteomes" id="UP000694863"/>
    </source>
</evidence>
<organism evidence="1 2">
    <name type="scientific">Echinops telfairi</name>
    <name type="common">Lesser hedgehog tenrec</name>
    <dbReference type="NCBI Taxonomy" id="9371"/>
    <lineage>
        <taxon>Eukaryota</taxon>
        <taxon>Metazoa</taxon>
        <taxon>Chordata</taxon>
        <taxon>Craniata</taxon>
        <taxon>Vertebrata</taxon>
        <taxon>Euteleostomi</taxon>
        <taxon>Mammalia</taxon>
        <taxon>Eutheria</taxon>
        <taxon>Afrotheria</taxon>
        <taxon>Tenrecidae</taxon>
        <taxon>Tenrecinae</taxon>
        <taxon>Echinops</taxon>
    </lineage>
</organism>
<name>A0ABM0IUC6_ECHTE</name>
<dbReference type="GeneID" id="101645101"/>
<evidence type="ECO:0000313" key="2">
    <source>
        <dbReference type="RefSeq" id="XP_004707943.1"/>
    </source>
</evidence>
<dbReference type="InterPro" id="IPR029241">
    <property type="entry name" value="TSGA13"/>
</dbReference>
<accession>A0ABM0IUC6</accession>
<protein>
    <submittedName>
        <fullName evidence="2">Testis-specific gene 13 protein</fullName>
    </submittedName>
</protein>